<dbReference type="PROSITE" id="PS50920">
    <property type="entry name" value="SOLCAR"/>
    <property type="match status" value="3"/>
</dbReference>
<evidence type="ECO:0000256" key="8">
    <source>
        <dbReference type="ARBA" id="ARBA00023128"/>
    </source>
</evidence>
<dbReference type="OrthoDB" id="2382881at2759"/>
<protein>
    <submittedName>
        <fullName evidence="13">SLC25A18_22</fullName>
    </submittedName>
</protein>
<dbReference type="AlphaFoldDB" id="A0A6J8AZ42"/>
<dbReference type="SUPFAM" id="SSF103506">
    <property type="entry name" value="Mitochondrial carrier"/>
    <property type="match status" value="1"/>
</dbReference>
<dbReference type="GO" id="GO:0005743">
    <property type="term" value="C:mitochondrial inner membrane"/>
    <property type="evidence" value="ECO:0007669"/>
    <property type="project" value="UniProtKB-SubCell"/>
</dbReference>
<organism evidence="13 14">
    <name type="scientific">Mytilus coruscus</name>
    <name type="common">Sea mussel</name>
    <dbReference type="NCBI Taxonomy" id="42192"/>
    <lineage>
        <taxon>Eukaryota</taxon>
        <taxon>Metazoa</taxon>
        <taxon>Spiralia</taxon>
        <taxon>Lophotrochozoa</taxon>
        <taxon>Mollusca</taxon>
        <taxon>Bivalvia</taxon>
        <taxon>Autobranchia</taxon>
        <taxon>Pteriomorphia</taxon>
        <taxon>Mytilida</taxon>
        <taxon>Mytiloidea</taxon>
        <taxon>Mytilidae</taxon>
        <taxon>Mytilinae</taxon>
        <taxon>Mytilus</taxon>
    </lineage>
</organism>
<keyword evidence="9 10" id="KW-0472">Membrane</keyword>
<dbReference type="GO" id="GO:0043490">
    <property type="term" value="P:malate-aspartate shuttle"/>
    <property type="evidence" value="ECO:0007669"/>
    <property type="project" value="TreeGrafter"/>
</dbReference>
<keyword evidence="3 11" id="KW-0813">Transport</keyword>
<keyword evidence="4 10" id="KW-0812">Transmembrane</keyword>
<dbReference type="PRINTS" id="PR00926">
    <property type="entry name" value="MITOCARRIER"/>
</dbReference>
<proteinExistence type="inferred from homology"/>
<keyword evidence="14" id="KW-1185">Reference proteome</keyword>
<dbReference type="InterPro" id="IPR023395">
    <property type="entry name" value="MCP_dom_sf"/>
</dbReference>
<dbReference type="Gene3D" id="1.50.40.10">
    <property type="entry name" value="Mitochondrial carrier domain"/>
    <property type="match status" value="1"/>
</dbReference>
<evidence type="ECO:0000313" key="14">
    <source>
        <dbReference type="Proteomes" id="UP000507470"/>
    </source>
</evidence>
<evidence type="ECO:0000256" key="10">
    <source>
        <dbReference type="PROSITE-ProRule" id="PRU00282"/>
    </source>
</evidence>
<comment type="subcellular location">
    <subcellularLocation>
        <location evidence="1">Mitochondrion inner membrane</location>
        <topology evidence="1">Multi-pass membrane protein</topology>
    </subcellularLocation>
</comment>
<evidence type="ECO:0000313" key="13">
    <source>
        <dbReference type="EMBL" id="CAC5376231.1"/>
    </source>
</evidence>
<dbReference type="InterPro" id="IPR002067">
    <property type="entry name" value="MCP"/>
</dbReference>
<evidence type="ECO:0000256" key="1">
    <source>
        <dbReference type="ARBA" id="ARBA00004448"/>
    </source>
</evidence>
<keyword evidence="5" id="KW-0677">Repeat</keyword>
<feature type="repeat" description="Solcar" evidence="10">
    <location>
        <begin position="215"/>
        <end position="304"/>
    </location>
</feature>
<feature type="transmembrane region" description="Helical" evidence="12">
    <location>
        <begin position="187"/>
        <end position="205"/>
    </location>
</feature>
<keyword evidence="6" id="KW-0999">Mitochondrion inner membrane</keyword>
<dbReference type="PANTHER" id="PTHR45678">
    <property type="entry name" value="MITOCHONDRIAL 2-OXODICARBOXYLATE CARRIER 1-RELATED"/>
    <property type="match status" value="1"/>
</dbReference>
<accession>A0A6J8AZ42</accession>
<evidence type="ECO:0000256" key="6">
    <source>
        <dbReference type="ARBA" id="ARBA00022792"/>
    </source>
</evidence>
<gene>
    <name evidence="13" type="ORF">MCOR_12954</name>
</gene>
<feature type="repeat" description="Solcar" evidence="10">
    <location>
        <begin position="10"/>
        <end position="100"/>
    </location>
</feature>
<dbReference type="InterPro" id="IPR051028">
    <property type="entry name" value="Mito_Solute_Carrier"/>
</dbReference>
<dbReference type="PANTHER" id="PTHR45678:SF5">
    <property type="entry name" value="AT03939P-RELATED"/>
    <property type="match status" value="1"/>
</dbReference>
<evidence type="ECO:0000256" key="11">
    <source>
        <dbReference type="RuleBase" id="RU000488"/>
    </source>
</evidence>
<dbReference type="Proteomes" id="UP000507470">
    <property type="component" value="Unassembled WGS sequence"/>
</dbReference>
<dbReference type="Pfam" id="PF00153">
    <property type="entry name" value="Mito_carr"/>
    <property type="match status" value="3"/>
</dbReference>
<dbReference type="GO" id="GO:0005313">
    <property type="term" value="F:L-glutamate transmembrane transporter activity"/>
    <property type="evidence" value="ECO:0007669"/>
    <property type="project" value="TreeGrafter"/>
</dbReference>
<name>A0A6J8AZ42_MYTCO</name>
<evidence type="ECO:0000256" key="9">
    <source>
        <dbReference type="ARBA" id="ARBA00023136"/>
    </source>
</evidence>
<dbReference type="GO" id="GO:0015183">
    <property type="term" value="F:L-aspartate transmembrane transporter activity"/>
    <property type="evidence" value="ECO:0007669"/>
    <property type="project" value="TreeGrafter"/>
</dbReference>
<dbReference type="EMBL" id="CACVKT020002176">
    <property type="protein sequence ID" value="CAC5376231.1"/>
    <property type="molecule type" value="Genomic_DNA"/>
</dbReference>
<keyword evidence="8" id="KW-0496">Mitochondrion</keyword>
<dbReference type="InterPro" id="IPR018108">
    <property type="entry name" value="MCP_transmembrane"/>
</dbReference>
<evidence type="ECO:0000256" key="2">
    <source>
        <dbReference type="ARBA" id="ARBA00006375"/>
    </source>
</evidence>
<comment type="similarity">
    <text evidence="2 11">Belongs to the mitochondrial carrier (TC 2.A.29) family.</text>
</comment>
<evidence type="ECO:0000256" key="5">
    <source>
        <dbReference type="ARBA" id="ARBA00022737"/>
    </source>
</evidence>
<keyword evidence="7 12" id="KW-1133">Transmembrane helix</keyword>
<reference evidence="13 14" key="1">
    <citation type="submission" date="2020-06" db="EMBL/GenBank/DDBJ databases">
        <authorList>
            <person name="Li R."/>
            <person name="Bekaert M."/>
        </authorList>
    </citation>
    <scope>NUCLEOTIDE SEQUENCE [LARGE SCALE GENOMIC DNA]</scope>
    <source>
        <strain evidence="14">wild</strain>
    </source>
</reference>
<feature type="repeat" description="Solcar" evidence="10">
    <location>
        <begin position="108"/>
        <end position="203"/>
    </location>
</feature>
<feature type="transmembrane region" description="Helical" evidence="12">
    <location>
        <begin position="280"/>
        <end position="300"/>
    </location>
</feature>
<evidence type="ECO:0000256" key="4">
    <source>
        <dbReference type="ARBA" id="ARBA00022692"/>
    </source>
</evidence>
<evidence type="ECO:0000256" key="7">
    <source>
        <dbReference type="ARBA" id="ARBA00022989"/>
    </source>
</evidence>
<sequence>MTTKSTGNEFNIGVKFGNAAVAGITGVTINFPVDLCKTRLQNAETGPNGEKIYKSLLDCAKKTYRAEGFFGMYRGWAVNTLLITPEKCIKLGLNDLFCHHFGGKNGSLQWYGRLSAGGLAGACQIVVTTPMELLKIQLQDAGRSGVTLNADGTVVKKTALGISKQLYAERGFLGLYKGFRPTFLRDVIFSTVYFPLVAYLNDWIIKMLGHKENEKKIYVSFASAFISGAVASVSVNPFDVVKTRLQTLQKGKNEKTYAGITDCFRKIYMTEGWTAFYKGGTSRIIAIAILFGVAQTVYWLEPVENTIKLYAKYKS</sequence>
<evidence type="ECO:0000256" key="12">
    <source>
        <dbReference type="SAM" id="Phobius"/>
    </source>
</evidence>
<evidence type="ECO:0000256" key="3">
    <source>
        <dbReference type="ARBA" id="ARBA00022448"/>
    </source>
</evidence>
<feature type="transmembrane region" description="Helical" evidence="12">
    <location>
        <begin position="217"/>
        <end position="235"/>
    </location>
</feature>